<reference evidence="2 3" key="1">
    <citation type="submission" date="2024-03" db="EMBL/GenBank/DDBJ databases">
        <title>Draft genome sequence of Pseudonocardia nematodicida JCM 31783.</title>
        <authorList>
            <person name="Butdee W."/>
            <person name="Duangmal K."/>
        </authorList>
    </citation>
    <scope>NUCLEOTIDE SEQUENCE [LARGE SCALE GENOMIC DNA]</scope>
    <source>
        <strain evidence="2 3">JCM 31783</strain>
    </source>
</reference>
<evidence type="ECO:0000313" key="3">
    <source>
        <dbReference type="Proteomes" id="UP001494902"/>
    </source>
</evidence>
<dbReference type="Proteomes" id="UP001494902">
    <property type="component" value="Unassembled WGS sequence"/>
</dbReference>
<keyword evidence="2" id="KW-0808">Transferase</keyword>
<dbReference type="EC" id="2.3.1.-" evidence="2"/>
<organism evidence="2 3">
    <name type="scientific">Pseudonocardia nematodicida</name>
    <dbReference type="NCBI Taxonomy" id="1206997"/>
    <lineage>
        <taxon>Bacteria</taxon>
        <taxon>Bacillati</taxon>
        <taxon>Actinomycetota</taxon>
        <taxon>Actinomycetes</taxon>
        <taxon>Pseudonocardiales</taxon>
        <taxon>Pseudonocardiaceae</taxon>
        <taxon>Pseudonocardia</taxon>
    </lineage>
</organism>
<dbReference type="Pfam" id="PF08445">
    <property type="entry name" value="FR47"/>
    <property type="match status" value="1"/>
</dbReference>
<keyword evidence="3" id="KW-1185">Reference proteome</keyword>
<evidence type="ECO:0000313" key="2">
    <source>
        <dbReference type="EMBL" id="MEQ3549351.1"/>
    </source>
</evidence>
<dbReference type="EMBL" id="JBEDNQ010000001">
    <property type="protein sequence ID" value="MEQ3549351.1"/>
    <property type="molecule type" value="Genomic_DNA"/>
</dbReference>
<dbReference type="InterPro" id="IPR016181">
    <property type="entry name" value="Acyl_CoA_acyltransferase"/>
</dbReference>
<gene>
    <name evidence="2" type="ORF">WIS52_02605</name>
</gene>
<dbReference type="PROSITE" id="PS51186">
    <property type="entry name" value="GNAT"/>
    <property type="match status" value="1"/>
</dbReference>
<feature type="domain" description="N-acetyltransferase" evidence="1">
    <location>
        <begin position="107"/>
        <end position="241"/>
    </location>
</feature>
<dbReference type="InterPro" id="IPR013653">
    <property type="entry name" value="GCN5-like_dom"/>
</dbReference>
<evidence type="ECO:0000259" key="1">
    <source>
        <dbReference type="PROSITE" id="PS51186"/>
    </source>
</evidence>
<dbReference type="Gene3D" id="3.40.630.30">
    <property type="match status" value="1"/>
</dbReference>
<protein>
    <submittedName>
        <fullName evidence="2">GNAT family N-acetyltransferase</fullName>
        <ecNumber evidence="2">2.3.1.-</ecNumber>
    </submittedName>
</protein>
<proteinExistence type="predicted"/>
<accession>A0ABV1K5H1</accession>
<dbReference type="SUPFAM" id="SSF55729">
    <property type="entry name" value="Acyl-CoA N-acyltransferases (Nat)"/>
    <property type="match status" value="1"/>
</dbReference>
<dbReference type="InterPro" id="IPR000182">
    <property type="entry name" value="GNAT_dom"/>
</dbReference>
<keyword evidence="2" id="KW-0012">Acyltransferase</keyword>
<dbReference type="CDD" id="cd04301">
    <property type="entry name" value="NAT_SF"/>
    <property type="match status" value="1"/>
</dbReference>
<name>A0ABV1K5H1_9PSEU</name>
<comment type="caution">
    <text evidence="2">The sequence shown here is derived from an EMBL/GenBank/DDBJ whole genome shotgun (WGS) entry which is preliminary data.</text>
</comment>
<dbReference type="RefSeq" id="WP_349296430.1">
    <property type="nucleotide sequence ID" value="NZ_JBEDNQ010000001.1"/>
</dbReference>
<dbReference type="GO" id="GO:0016746">
    <property type="term" value="F:acyltransferase activity"/>
    <property type="evidence" value="ECO:0007669"/>
    <property type="project" value="UniProtKB-KW"/>
</dbReference>
<sequence>MPPPDAALDALLQNPVPSALRGPLRDFGTVRGGAAVFAADVSPFAGLPPGPTAGDWAHLTALCEPGRQLALVHAGERAPALPAGWERVLELPGVQMDGGGVTGEPDDEAVVLGPGDRAEMADLADRTRPGPWLARTAELGTFLGIRHDGRLIAMAGERLRFDAGPGARAREISAVCTDPEFRGKGLAGRLVRAVAAGMLARGERPLLHASAANTGAIRLYRALGFTEARAMRFELLRTPER</sequence>